<dbReference type="EMBL" id="JAMDMJ010000043">
    <property type="protein sequence ID" value="MCY9599434.1"/>
    <property type="molecule type" value="Genomic_DNA"/>
</dbReference>
<gene>
    <name evidence="1" type="ORF">M5X16_27190</name>
</gene>
<protein>
    <submittedName>
        <fullName evidence="1">DUF4820 domain-containing protein</fullName>
    </submittedName>
</protein>
<name>A0ABT4FQU0_9BACL</name>
<evidence type="ECO:0000313" key="1">
    <source>
        <dbReference type="EMBL" id="MCY9599434.1"/>
    </source>
</evidence>
<evidence type="ECO:0000313" key="2">
    <source>
        <dbReference type="Proteomes" id="UP001527202"/>
    </source>
</evidence>
<keyword evidence="2" id="KW-1185">Reference proteome</keyword>
<reference evidence="1 2" key="1">
    <citation type="submission" date="2022-05" db="EMBL/GenBank/DDBJ databases">
        <title>Genome Sequencing of Bee-Associated Microbes.</title>
        <authorList>
            <person name="Dunlap C."/>
        </authorList>
    </citation>
    <scope>NUCLEOTIDE SEQUENCE [LARGE SCALE GENOMIC DNA]</scope>
    <source>
        <strain evidence="1 2">NRRL B-23120</strain>
    </source>
</reference>
<dbReference type="GeneID" id="95378632"/>
<organism evidence="1 2">
    <name type="scientific">Paenibacillus chitinolyticus</name>
    <dbReference type="NCBI Taxonomy" id="79263"/>
    <lineage>
        <taxon>Bacteria</taxon>
        <taxon>Bacillati</taxon>
        <taxon>Bacillota</taxon>
        <taxon>Bacilli</taxon>
        <taxon>Bacillales</taxon>
        <taxon>Paenibacillaceae</taxon>
        <taxon>Paenibacillus</taxon>
    </lineage>
</organism>
<dbReference type="Proteomes" id="UP001527202">
    <property type="component" value="Unassembled WGS sequence"/>
</dbReference>
<comment type="caution">
    <text evidence="1">The sequence shown here is derived from an EMBL/GenBank/DDBJ whole genome shotgun (WGS) entry which is preliminary data.</text>
</comment>
<proteinExistence type="predicted"/>
<dbReference type="RefSeq" id="WP_042235977.1">
    <property type="nucleotide sequence ID" value="NZ_CP026520.1"/>
</dbReference>
<sequence>MNRNRTARAGLSIGALPIGLPPPKAEYPVHFIEENRLGGKILHAALQAFFFIGRPHGGGNGDNDGKLNLFRG</sequence>
<accession>A0ABT4FQU0</accession>